<name>A0ABW8PFQ8_9FLAO</name>
<sequence length="234" mass="27792">MNSFYDENSREEFQAIANNNNCDFINVANRGYGAGNNAGVDFALKNYDFEHLIICNPDVKINKFDDAYLKKMGTRVILAPEIKTKTGKDQNPFIINYNYFFRWLYYKAVTNKFTFLKYFVYAVNGLVRRLFIKFVTGLGLDKARVYSCHGSFFIIGKQALSELAPLYYEEMFLYHEEHFLARKTALKEIPIYFVPKYFSIKHYEDGSTFFNNKIMNDYLDDSYIKFFKFYYRNF</sequence>
<accession>A0ABW8PFQ8</accession>
<organism evidence="1 2">
    <name type="scientific">Flavobacterium covae</name>
    <dbReference type="NCBI Taxonomy" id="2906076"/>
    <lineage>
        <taxon>Bacteria</taxon>
        <taxon>Pseudomonadati</taxon>
        <taxon>Bacteroidota</taxon>
        <taxon>Flavobacteriia</taxon>
        <taxon>Flavobacteriales</taxon>
        <taxon>Flavobacteriaceae</taxon>
        <taxon>Flavobacterium</taxon>
    </lineage>
</organism>
<keyword evidence="2" id="KW-1185">Reference proteome</keyword>
<dbReference type="EMBL" id="JAZHOJ010000009">
    <property type="protein sequence ID" value="MFK7003392.1"/>
    <property type="molecule type" value="Genomic_DNA"/>
</dbReference>
<evidence type="ECO:0008006" key="3">
    <source>
        <dbReference type="Google" id="ProtNLM"/>
    </source>
</evidence>
<protein>
    <recommendedName>
        <fullName evidence="3">Glycosyltransferase 2-like domain-containing protein</fullName>
    </recommendedName>
</protein>
<comment type="caution">
    <text evidence="1">The sequence shown here is derived from an EMBL/GenBank/DDBJ whole genome shotgun (WGS) entry which is preliminary data.</text>
</comment>
<evidence type="ECO:0000313" key="2">
    <source>
        <dbReference type="Proteomes" id="UP001621713"/>
    </source>
</evidence>
<proteinExistence type="predicted"/>
<gene>
    <name evidence="1" type="ORF">V3467_05945</name>
</gene>
<evidence type="ECO:0000313" key="1">
    <source>
        <dbReference type="EMBL" id="MFK7003392.1"/>
    </source>
</evidence>
<dbReference type="Proteomes" id="UP001621713">
    <property type="component" value="Unassembled WGS sequence"/>
</dbReference>
<dbReference type="Gene3D" id="3.90.550.10">
    <property type="entry name" value="Spore Coat Polysaccharide Biosynthesis Protein SpsA, Chain A"/>
    <property type="match status" value="1"/>
</dbReference>
<dbReference type="InterPro" id="IPR029044">
    <property type="entry name" value="Nucleotide-diphossugar_trans"/>
</dbReference>
<reference evidence="1 2" key="1">
    <citation type="submission" date="2024-02" db="EMBL/GenBank/DDBJ databases">
        <title>Comparative Genomic Analysis of Flavobacterium Species Causing Columnaris Disease of Freshwater Fish in Thailand: Insights into Virulence and Resistance Mechanisms.</title>
        <authorList>
            <person name="Nguyen D."/>
            <person name="Chokmangmeepisarn P."/>
            <person name="Khianchaikhan K."/>
            <person name="Morishita M."/>
            <person name="Bunnoy A."/>
            <person name="Rodkhum C."/>
        </authorList>
    </citation>
    <scope>NUCLEOTIDE SEQUENCE [LARGE SCALE GENOMIC DNA]</scope>
    <source>
        <strain evidence="1 2">PCBSB2203</strain>
    </source>
</reference>
<dbReference type="SUPFAM" id="SSF53448">
    <property type="entry name" value="Nucleotide-diphospho-sugar transferases"/>
    <property type="match status" value="1"/>
</dbReference>
<dbReference type="RefSeq" id="WP_123861972.1">
    <property type="nucleotide sequence ID" value="NZ_JAZHOJ010000009.1"/>
</dbReference>